<sequence>MANSNTEHSKKLRAQTAKERNQRLKAEGKLRQISMLINSELADQFDVIAKEQGKSRPEVLKMLIELYQQKKQN</sequence>
<dbReference type="Proteomes" id="UP000595373">
    <property type="component" value="Chromosome"/>
</dbReference>
<evidence type="ECO:0000313" key="1">
    <source>
        <dbReference type="EMBL" id="QQF82817.1"/>
    </source>
</evidence>
<organism evidence="1 2">
    <name type="scientific">Histophilus somni</name>
    <name type="common">Haemophilus somnus</name>
    <dbReference type="NCBI Taxonomy" id="731"/>
    <lineage>
        <taxon>Bacteria</taxon>
        <taxon>Pseudomonadati</taxon>
        <taxon>Pseudomonadota</taxon>
        <taxon>Gammaproteobacteria</taxon>
        <taxon>Pasteurellales</taxon>
        <taxon>Pasteurellaceae</taxon>
        <taxon>Histophilus</taxon>
    </lineage>
</organism>
<accession>A0A9Q6K6C9</accession>
<dbReference type="OrthoDB" id="5689843at2"/>
<dbReference type="RefSeq" id="WP_075293423.1">
    <property type="nucleotide sequence ID" value="NZ_CP018802.1"/>
</dbReference>
<protein>
    <submittedName>
        <fullName evidence="1">Uncharacterized protein</fullName>
    </submittedName>
</protein>
<proteinExistence type="predicted"/>
<dbReference type="EMBL" id="CP066558">
    <property type="protein sequence ID" value="QQF82817.1"/>
    <property type="molecule type" value="Genomic_DNA"/>
</dbReference>
<keyword evidence="2" id="KW-1185">Reference proteome</keyword>
<name>A0A9Q6K6C9_HISSO</name>
<evidence type="ECO:0000313" key="2">
    <source>
        <dbReference type="Proteomes" id="UP000595373"/>
    </source>
</evidence>
<gene>
    <name evidence="1" type="ORF">JFL49_02565</name>
</gene>
<dbReference type="AlphaFoldDB" id="A0A9Q6K6C9"/>
<reference evidence="1 2" key="1">
    <citation type="submission" date="2020-12" db="EMBL/GenBank/DDBJ databases">
        <title>ASc-MMNZ-VFA-070.</title>
        <authorList>
            <person name="Schryvers A."/>
            <person name="Mostafa Nazari M."/>
            <person name="Farshchi Andisi V."/>
            <person name="Timsit E."/>
            <person name="Walter Morck D."/>
        </authorList>
    </citation>
    <scope>NUCLEOTIDE SEQUENCE [LARGE SCALE GENOMIC DNA]</scope>
    <source>
        <strain evidence="1 2">ASc-MMNZ-VFA-070</strain>
    </source>
</reference>